<protein>
    <submittedName>
        <fullName evidence="2">IS5 family transposase domain protein</fullName>
    </submittedName>
</protein>
<feature type="domain" description="Transposase InsH N-terminal" evidence="1">
    <location>
        <begin position="18"/>
        <end position="115"/>
    </location>
</feature>
<dbReference type="NCBIfam" id="NF033578">
    <property type="entry name" value="transpos_IS5_1"/>
    <property type="match status" value="1"/>
</dbReference>
<dbReference type="Proteomes" id="UP001330434">
    <property type="component" value="Chromosome"/>
</dbReference>
<dbReference type="PANTHER" id="PTHR33803">
    <property type="entry name" value="IS1478 TRANSPOSASE"/>
    <property type="match status" value="1"/>
</dbReference>
<reference evidence="2 3" key="1">
    <citation type="journal article" date="2024" name="Environ. Microbiol.">
        <title>Novel evolutionary insights on the interactions of the Holosporales (Alphaproteobacteria) with eukaryotic hosts from comparative genomics.</title>
        <authorList>
            <person name="Giovannini M."/>
            <person name="Petroni G."/>
            <person name="Castelli M."/>
        </authorList>
    </citation>
    <scope>NUCLEOTIDE SEQUENCE [LARGE SCALE GENOMIC DNA]</scope>
    <source>
        <strain evidence="2 3">US_Bl 15I1</strain>
    </source>
</reference>
<proteinExistence type="predicted"/>
<sequence>MKPSKTDTSQTELFRERLSNQLNPQEPLFILAGQINWSLFKESFGAEFTDGPGQPPKPIRLMAGLMMLQHMNALSDEEVVKPWVQNPYWQYFCGFDYFQWKIPADGSSMTRWRKRIGKEGLEKILAQTIVVALRTETVLSKDLQTVITDTTVMEKNIAFPTDSKLLNRAREHLTTMAAKNGLKLRQTYKRTERTAAINAGKYAHAKQFKRMRKEVKKLKNYLGRVTRDIERKIKGSLRGIA</sequence>
<evidence type="ECO:0000313" key="3">
    <source>
        <dbReference type="Proteomes" id="UP001330434"/>
    </source>
</evidence>
<organism evidence="2 3">
    <name type="scientific">Candidatus Bealeia paramacronuclearis</name>
    <dbReference type="NCBI Taxonomy" id="1921001"/>
    <lineage>
        <taxon>Bacteria</taxon>
        <taxon>Pseudomonadati</taxon>
        <taxon>Pseudomonadota</taxon>
        <taxon>Alphaproteobacteria</taxon>
        <taxon>Holosporales</taxon>
        <taxon>Holosporaceae</taxon>
        <taxon>Candidatus Bealeia</taxon>
    </lineage>
</organism>
<evidence type="ECO:0000259" key="1">
    <source>
        <dbReference type="Pfam" id="PF05598"/>
    </source>
</evidence>
<accession>A0ABZ2C1Z2</accession>
<dbReference type="InterPro" id="IPR047710">
    <property type="entry name" value="Transpos_IS5-like"/>
</dbReference>
<keyword evidence="3" id="KW-1185">Reference proteome</keyword>
<dbReference type="EMBL" id="CP133270">
    <property type="protein sequence ID" value="WVX66262.1"/>
    <property type="molecule type" value="Genomic_DNA"/>
</dbReference>
<dbReference type="RefSeq" id="WP_338453675.1">
    <property type="nucleotide sequence ID" value="NZ_CP133270.1"/>
</dbReference>
<dbReference type="PANTHER" id="PTHR33803:SF3">
    <property type="entry name" value="BLL1974 PROTEIN"/>
    <property type="match status" value="1"/>
</dbReference>
<name>A0ABZ2C1Z2_9PROT</name>
<evidence type="ECO:0000313" key="2">
    <source>
        <dbReference type="EMBL" id="WVX66262.1"/>
    </source>
</evidence>
<dbReference type="Pfam" id="PF05598">
    <property type="entry name" value="DUF772"/>
    <property type="match status" value="1"/>
</dbReference>
<gene>
    <name evidence="2" type="ORF">Bealeia1_00438</name>
</gene>
<dbReference type="InterPro" id="IPR008490">
    <property type="entry name" value="Transposase_InsH_N"/>
</dbReference>